<dbReference type="SMART" id="SM00320">
    <property type="entry name" value="WD40"/>
    <property type="match status" value="5"/>
</dbReference>
<dbReference type="AlphaFoldDB" id="A0A7M7K3L0"/>
<feature type="repeat" description="WD" evidence="7">
    <location>
        <begin position="531"/>
        <end position="578"/>
    </location>
</feature>
<dbReference type="GO" id="GO:0005868">
    <property type="term" value="C:cytoplasmic dynein complex"/>
    <property type="evidence" value="ECO:0007669"/>
    <property type="project" value="InterPro"/>
</dbReference>
<dbReference type="RefSeq" id="XP_022660293.1">
    <property type="nucleotide sequence ID" value="XM_022804558.1"/>
</dbReference>
<dbReference type="InterPro" id="IPR001680">
    <property type="entry name" value="WD40_rpt"/>
</dbReference>
<dbReference type="InterPro" id="IPR015943">
    <property type="entry name" value="WD40/YVTN_repeat-like_dom_sf"/>
</dbReference>
<evidence type="ECO:0000256" key="1">
    <source>
        <dbReference type="ARBA" id="ARBA00004245"/>
    </source>
</evidence>
<comment type="similarity">
    <text evidence="2">Belongs to the dynein intermediate chain family.</text>
</comment>
<feature type="coiled-coil region" evidence="8">
    <location>
        <begin position="248"/>
        <end position="275"/>
    </location>
</feature>
<evidence type="ECO:0000256" key="7">
    <source>
        <dbReference type="PROSITE-ProRule" id="PRU00221"/>
    </source>
</evidence>
<dbReference type="Pfam" id="PF00400">
    <property type="entry name" value="WD40"/>
    <property type="match status" value="1"/>
</dbReference>
<comment type="subcellular location">
    <subcellularLocation>
        <location evidence="1">Cytoplasm</location>
        <location evidence="1">Cytoskeleton</location>
    </subcellularLocation>
</comment>
<feature type="compositionally biased region" description="Low complexity" evidence="9">
    <location>
        <begin position="222"/>
        <end position="243"/>
    </location>
</feature>
<dbReference type="InterPro" id="IPR036322">
    <property type="entry name" value="WD40_repeat_dom_sf"/>
</dbReference>
<feature type="region of interest" description="Disordered" evidence="9">
    <location>
        <begin position="222"/>
        <end position="246"/>
    </location>
</feature>
<dbReference type="SUPFAM" id="SSF50978">
    <property type="entry name" value="WD40 repeat-like"/>
    <property type="match status" value="1"/>
</dbReference>
<accession>A0A7M7K3L0</accession>
<keyword evidence="6" id="KW-0206">Cytoskeleton</keyword>
<dbReference type="GO" id="GO:0045503">
    <property type="term" value="F:dynein light chain binding"/>
    <property type="evidence" value="ECO:0007669"/>
    <property type="project" value="TreeGrafter"/>
</dbReference>
<dbReference type="OrthoDB" id="4189at2759"/>
<evidence type="ECO:0000256" key="4">
    <source>
        <dbReference type="ARBA" id="ARBA00022574"/>
    </source>
</evidence>
<evidence type="ECO:0000313" key="11">
    <source>
        <dbReference type="Proteomes" id="UP000594260"/>
    </source>
</evidence>
<dbReference type="EnsemblMetazoa" id="XM_022804558">
    <property type="protein sequence ID" value="XP_022660293"/>
    <property type="gene ID" value="LOC111250003"/>
</dbReference>
<protein>
    <recommendedName>
        <fullName evidence="12">Cytoplasmic dynein intermediate chain</fullName>
    </recommendedName>
</protein>
<feature type="compositionally biased region" description="Low complexity" evidence="9">
    <location>
        <begin position="40"/>
        <end position="52"/>
    </location>
</feature>
<feature type="compositionally biased region" description="Basic and acidic residues" evidence="9">
    <location>
        <begin position="24"/>
        <end position="36"/>
    </location>
</feature>
<dbReference type="InterPro" id="IPR025956">
    <property type="entry name" value="DYNC1I1/DYNC1I2"/>
</dbReference>
<dbReference type="GO" id="GO:0045504">
    <property type="term" value="F:dynein heavy chain binding"/>
    <property type="evidence" value="ECO:0007669"/>
    <property type="project" value="TreeGrafter"/>
</dbReference>
<dbReference type="GeneID" id="111250003"/>
<keyword evidence="8" id="KW-0175">Coiled coil</keyword>
<keyword evidence="5" id="KW-0677">Repeat</keyword>
<feature type="region of interest" description="Disordered" evidence="9">
    <location>
        <begin position="24"/>
        <end position="53"/>
    </location>
</feature>
<sequence>MNSMEARRAELEKKRQKLEQLRNERLKAKEEKERQQRLQAAAAGTGEASIAARSDVDDILDSLGISLLSGKDSPLGSSGVAGSGHSVGVGGDTPDVHSIASSVQATPTRKARKNVALQVVTVNQSNIPPKECVMYSKTTQTLPGNDREGGYGGKGRKATQPVDYYVLTHWDEDDGHFVFPSNIEWDDEFQEDVLTYGDEENEEGGAPPSLEAMHQKAQQMAAQHAQQGHHPVGHHAGAPPGHGNARGVEELDELIKKKEEEIRKAIRLLNEEERQQIYLSPEFRTFMDRSSRIMERALTEDVDIFTDYAGAAEETEAEDKSRMKLSKSRMFFAEQWCRNKLVTSFDWSSQFPELFAASYTPIDDREAEGLVMIWNMKYKKDTPEYIFRSQSGVMSTCFAKFHPNLVIGGLYSGQIVVWDNRSHKKTPVQRSPLSAQSHTHPVYSIQVVGTQNAHNLVSISTDGKFCSWSLDMLSQPQDTLDLNHAKQSKPAAVTCMSFPHGEFNHYVIGSEEGTVYSACRHGSKLGIIDSFDGHHGPVTGIQHNNTVGPVDFSYLFLTSSFDWTVKLWSLKESKPIHSFENNSDYIYDVGWSPYNPAVFATVDGTGRLDLWNLNSDAELPTVSEVIEAPSPKDEPPALNRLIWSQTGHQIVAGDDDGRCHVYEVGDQLAMPKHDEWNKLLRMIQELKSNNQVDEDLSVKNLA</sequence>
<keyword evidence="3" id="KW-0963">Cytoplasm</keyword>
<keyword evidence="11" id="KW-1185">Reference proteome</keyword>
<reference evidence="10" key="1">
    <citation type="submission" date="2021-01" db="UniProtKB">
        <authorList>
            <consortium name="EnsemblMetazoa"/>
        </authorList>
    </citation>
    <scope>IDENTIFICATION</scope>
</reference>
<evidence type="ECO:0000256" key="5">
    <source>
        <dbReference type="ARBA" id="ARBA00022737"/>
    </source>
</evidence>
<dbReference type="OMA" id="WNEDASR"/>
<evidence type="ECO:0000256" key="6">
    <source>
        <dbReference type="ARBA" id="ARBA00023212"/>
    </source>
</evidence>
<dbReference type="FunFam" id="2.130.10.10:FF:000781">
    <property type="entry name" value="Cytoplasmic dynein intermediate chain"/>
    <property type="match status" value="1"/>
</dbReference>
<proteinExistence type="inferred from homology"/>
<dbReference type="FunCoup" id="A0A7M7K3L0">
    <property type="interactions" value="805"/>
</dbReference>
<evidence type="ECO:0008006" key="12">
    <source>
        <dbReference type="Google" id="ProtNLM"/>
    </source>
</evidence>
<dbReference type="Proteomes" id="UP000594260">
    <property type="component" value="Unplaced"/>
</dbReference>
<dbReference type="KEGG" id="vde:111250003"/>
<keyword evidence="4 7" id="KW-0853">WD repeat</keyword>
<dbReference type="InParanoid" id="A0A7M7K3L0"/>
<dbReference type="Pfam" id="PF11540">
    <property type="entry name" value="Dynein_IC2"/>
    <property type="match status" value="1"/>
</dbReference>
<name>A0A7M7K3L0_VARDE</name>
<evidence type="ECO:0000313" key="10">
    <source>
        <dbReference type="EnsemblMetazoa" id="XP_022660293"/>
    </source>
</evidence>
<evidence type="ECO:0000256" key="8">
    <source>
        <dbReference type="SAM" id="Coils"/>
    </source>
</evidence>
<evidence type="ECO:0000256" key="2">
    <source>
        <dbReference type="ARBA" id="ARBA00011059"/>
    </source>
</evidence>
<evidence type="ECO:0000256" key="9">
    <source>
        <dbReference type="SAM" id="MobiDB-lite"/>
    </source>
</evidence>
<evidence type="ECO:0000256" key="3">
    <source>
        <dbReference type="ARBA" id="ARBA00022490"/>
    </source>
</evidence>
<dbReference type="PROSITE" id="PS50082">
    <property type="entry name" value="WD_REPEATS_2"/>
    <property type="match status" value="1"/>
</dbReference>
<dbReference type="PANTHER" id="PTHR12442:SF22">
    <property type="entry name" value="CYTOPLASMIC DYNEIN 1 INTERMEDIATE CHAIN-RELATED"/>
    <property type="match status" value="1"/>
</dbReference>
<dbReference type="PANTHER" id="PTHR12442">
    <property type="entry name" value="DYNEIN INTERMEDIATE CHAIN"/>
    <property type="match status" value="1"/>
</dbReference>
<dbReference type="InterPro" id="IPR050687">
    <property type="entry name" value="Dynein_IC"/>
</dbReference>
<dbReference type="Gene3D" id="2.130.10.10">
    <property type="entry name" value="YVTN repeat-like/Quinoprotein amine dehydrogenase"/>
    <property type="match status" value="1"/>
</dbReference>
<organism evidence="10 11">
    <name type="scientific">Varroa destructor</name>
    <name type="common">Honeybee mite</name>
    <dbReference type="NCBI Taxonomy" id="109461"/>
    <lineage>
        <taxon>Eukaryota</taxon>
        <taxon>Metazoa</taxon>
        <taxon>Ecdysozoa</taxon>
        <taxon>Arthropoda</taxon>
        <taxon>Chelicerata</taxon>
        <taxon>Arachnida</taxon>
        <taxon>Acari</taxon>
        <taxon>Parasitiformes</taxon>
        <taxon>Mesostigmata</taxon>
        <taxon>Gamasina</taxon>
        <taxon>Dermanyssoidea</taxon>
        <taxon>Varroidae</taxon>
        <taxon>Varroa</taxon>
    </lineage>
</organism>
<dbReference type="GO" id="GO:0010970">
    <property type="term" value="P:transport along microtubule"/>
    <property type="evidence" value="ECO:0007669"/>
    <property type="project" value="TreeGrafter"/>
</dbReference>